<dbReference type="PANTHER" id="PTHR38777:SF1">
    <property type="entry name" value="DNAK SUPPRESSOR PROTEIN"/>
    <property type="match status" value="1"/>
</dbReference>
<evidence type="ECO:0000256" key="4">
    <source>
        <dbReference type="PROSITE-ProRule" id="PRU00510"/>
    </source>
</evidence>
<reference evidence="6 7" key="1">
    <citation type="submission" date="2018-07" db="EMBL/GenBank/DDBJ databases">
        <title>Halomonas rutogse sp. nov., isolated from Lake TangqianCo on Tibetan Plateau.</title>
        <authorList>
            <person name="Lu H."/>
            <person name="Xing P."/>
            <person name="Wu Q."/>
        </authorList>
    </citation>
    <scope>NUCLEOTIDE SEQUENCE [LARGE SCALE GENOMIC DNA]</scope>
    <source>
        <strain evidence="6 7">TQ8S</strain>
    </source>
</reference>
<dbReference type="AlphaFoldDB" id="A0A368U9L5"/>
<evidence type="ECO:0000256" key="3">
    <source>
        <dbReference type="ARBA" id="ARBA00022833"/>
    </source>
</evidence>
<dbReference type="PROSITE" id="PS51128">
    <property type="entry name" value="ZF_DKSA_2"/>
    <property type="match status" value="1"/>
</dbReference>
<name>A0A368U9L5_9GAMM</name>
<dbReference type="InterPro" id="IPR000962">
    <property type="entry name" value="Znf_DskA_TraR"/>
</dbReference>
<keyword evidence="3" id="KW-0862">Zinc</keyword>
<dbReference type="Gene3D" id="1.20.120.910">
    <property type="entry name" value="DksA, coiled-coil domain"/>
    <property type="match status" value="1"/>
</dbReference>
<gene>
    <name evidence="6" type="ORF">DU506_00270</name>
</gene>
<sequence length="89" mass="10035">MCLKPATSNKGDYRMADEGEIANILADRTVAESIAQNAKLLSKQANKPECEDCGLEIPQQRREIAPWAETCTECQSIREQRGKHRRVAY</sequence>
<evidence type="ECO:0000259" key="5">
    <source>
        <dbReference type="Pfam" id="PF01258"/>
    </source>
</evidence>
<organism evidence="6 7">
    <name type="scientific">Vreelandella rituensis</name>
    <dbReference type="NCBI Taxonomy" id="2282306"/>
    <lineage>
        <taxon>Bacteria</taxon>
        <taxon>Pseudomonadati</taxon>
        <taxon>Pseudomonadota</taxon>
        <taxon>Gammaproteobacteria</taxon>
        <taxon>Oceanospirillales</taxon>
        <taxon>Halomonadaceae</taxon>
        <taxon>Vreelandella</taxon>
    </lineage>
</organism>
<dbReference type="GO" id="GO:1900378">
    <property type="term" value="P:positive regulation of secondary metabolite biosynthetic process"/>
    <property type="evidence" value="ECO:0007669"/>
    <property type="project" value="TreeGrafter"/>
</dbReference>
<dbReference type="SUPFAM" id="SSF57716">
    <property type="entry name" value="Glucocorticoid receptor-like (DNA-binding domain)"/>
    <property type="match status" value="1"/>
</dbReference>
<accession>A0A368U9L5</accession>
<dbReference type="PANTHER" id="PTHR38777">
    <property type="entry name" value="FELS-2 PROPHAGE PROTEIN"/>
    <property type="match status" value="1"/>
</dbReference>
<evidence type="ECO:0000313" key="7">
    <source>
        <dbReference type="Proteomes" id="UP000253204"/>
    </source>
</evidence>
<evidence type="ECO:0000313" key="6">
    <source>
        <dbReference type="EMBL" id="RCV93624.1"/>
    </source>
</evidence>
<evidence type="ECO:0000256" key="2">
    <source>
        <dbReference type="ARBA" id="ARBA00022771"/>
    </source>
</evidence>
<proteinExistence type="predicted"/>
<evidence type="ECO:0000256" key="1">
    <source>
        <dbReference type="ARBA" id="ARBA00022723"/>
    </source>
</evidence>
<dbReference type="PROSITE" id="PS01102">
    <property type="entry name" value="ZF_DKSA_1"/>
    <property type="match status" value="1"/>
</dbReference>
<dbReference type="OrthoDB" id="962301at2"/>
<dbReference type="InterPro" id="IPR020458">
    <property type="entry name" value="Znf_DskA_TraR_CS"/>
</dbReference>
<keyword evidence="1" id="KW-0479">Metal-binding</keyword>
<protein>
    <submittedName>
        <fullName evidence="6">TraR/DksA family transcriptional regulator</fullName>
    </submittedName>
</protein>
<dbReference type="GO" id="GO:0008270">
    <property type="term" value="F:zinc ion binding"/>
    <property type="evidence" value="ECO:0007669"/>
    <property type="project" value="UniProtKB-KW"/>
</dbReference>
<feature type="zinc finger region" description="dksA C4-type" evidence="4">
    <location>
        <begin position="50"/>
        <end position="74"/>
    </location>
</feature>
<comment type="caution">
    <text evidence="6">The sequence shown here is derived from an EMBL/GenBank/DDBJ whole genome shotgun (WGS) entry which is preliminary data.</text>
</comment>
<dbReference type="Proteomes" id="UP000253204">
    <property type="component" value="Unassembled WGS sequence"/>
</dbReference>
<keyword evidence="7" id="KW-1185">Reference proteome</keyword>
<dbReference type="Pfam" id="PF01258">
    <property type="entry name" value="zf-dskA_traR"/>
    <property type="match status" value="1"/>
</dbReference>
<feature type="domain" description="Zinc finger DksA/TraR C4-type" evidence="5">
    <location>
        <begin position="50"/>
        <end position="80"/>
    </location>
</feature>
<keyword evidence="2" id="KW-0863">Zinc-finger</keyword>
<dbReference type="EMBL" id="QPIJ01000001">
    <property type="protein sequence ID" value="RCV93624.1"/>
    <property type="molecule type" value="Genomic_DNA"/>
</dbReference>